<keyword evidence="3 5" id="KW-0808">Transferase</keyword>
<dbReference type="EC" id="2.1.1.72" evidence="5"/>
<evidence type="ECO:0000259" key="4">
    <source>
        <dbReference type="Pfam" id="PF01555"/>
    </source>
</evidence>
<dbReference type="InterPro" id="IPR002052">
    <property type="entry name" value="DNA_methylase_N6_adenine_CS"/>
</dbReference>
<keyword evidence="2 5" id="KW-0489">Methyltransferase</keyword>
<dbReference type="GO" id="GO:0003677">
    <property type="term" value="F:DNA binding"/>
    <property type="evidence" value="ECO:0007669"/>
    <property type="project" value="InterPro"/>
</dbReference>
<evidence type="ECO:0000256" key="2">
    <source>
        <dbReference type="ARBA" id="ARBA00022603"/>
    </source>
</evidence>
<dbReference type="EMBL" id="LXHE01000005">
    <property type="protein sequence ID" value="OAV01430.1"/>
    <property type="molecule type" value="Genomic_DNA"/>
</dbReference>
<dbReference type="Proteomes" id="UP000078446">
    <property type="component" value="Unassembled WGS sequence"/>
</dbReference>
<dbReference type="SMR" id="A0A7Z0UZG9"/>
<comment type="similarity">
    <text evidence="1">Belongs to the N(4)/N(6)-methyltransferase family.</text>
</comment>
<dbReference type="GO" id="GO:0032259">
    <property type="term" value="P:methylation"/>
    <property type="evidence" value="ECO:0007669"/>
    <property type="project" value="UniProtKB-KW"/>
</dbReference>
<feature type="domain" description="DNA methylase N-4/N-6" evidence="4">
    <location>
        <begin position="440"/>
        <end position="773"/>
    </location>
</feature>
<dbReference type="InterPro" id="IPR029063">
    <property type="entry name" value="SAM-dependent_MTases_sf"/>
</dbReference>
<dbReference type="SUPFAM" id="SSF53335">
    <property type="entry name" value="S-adenosyl-L-methionine-dependent methyltransferases"/>
    <property type="match status" value="1"/>
</dbReference>
<dbReference type="InterPro" id="IPR002941">
    <property type="entry name" value="DNA_methylase_N4/N6"/>
</dbReference>
<dbReference type="Pfam" id="PF01555">
    <property type="entry name" value="N6_N4_Mtase"/>
    <property type="match status" value="1"/>
</dbReference>
<dbReference type="RefSeq" id="WP_064618084.1">
    <property type="nucleotide sequence ID" value="NZ_LXHE01000005.1"/>
</dbReference>
<evidence type="ECO:0000256" key="3">
    <source>
        <dbReference type="ARBA" id="ARBA00022679"/>
    </source>
</evidence>
<evidence type="ECO:0000313" key="5">
    <source>
        <dbReference type="EMBL" id="OAV01430.1"/>
    </source>
</evidence>
<proteinExistence type="inferred from homology"/>
<dbReference type="GO" id="GO:0009007">
    <property type="term" value="F:site-specific DNA-methyltransferase (adenine-specific) activity"/>
    <property type="evidence" value="ECO:0007669"/>
    <property type="project" value="UniProtKB-EC"/>
</dbReference>
<organism evidence="5 6">
    <name type="scientific">Moraxella catarrhalis</name>
    <name type="common">Branhamella catarrhalis</name>
    <dbReference type="NCBI Taxonomy" id="480"/>
    <lineage>
        <taxon>Bacteria</taxon>
        <taxon>Pseudomonadati</taxon>
        <taxon>Pseudomonadota</taxon>
        <taxon>Gammaproteobacteria</taxon>
        <taxon>Moraxellales</taxon>
        <taxon>Moraxellaceae</taxon>
        <taxon>Moraxella</taxon>
    </lineage>
</organism>
<name>A0A7Z0UZG9_MORCA</name>
<protein>
    <submittedName>
        <fullName evidence="5">Type III restriction-modification system methylation subunit</fullName>
        <ecNumber evidence="5">2.1.1.72</ecNumber>
    </submittedName>
</protein>
<dbReference type="GO" id="GO:0008170">
    <property type="term" value="F:N-methyltransferase activity"/>
    <property type="evidence" value="ECO:0007669"/>
    <property type="project" value="InterPro"/>
</dbReference>
<comment type="caution">
    <text evidence="5">The sequence shown here is derived from an EMBL/GenBank/DDBJ whole genome shotgun (WGS) entry which is preliminary data.</text>
</comment>
<dbReference type="InterPro" id="IPR001091">
    <property type="entry name" value="RM_Methyltransferase"/>
</dbReference>
<dbReference type="PRINTS" id="PR00508">
    <property type="entry name" value="S21N4MTFRASE"/>
</dbReference>
<reference evidence="5 6" key="1">
    <citation type="journal article" date="2016" name="Genome Biol. Evol.">
        <title>Comparative Genomic Analyses of the Moraxella catarrhalis Serosensitive and Seroresistant Lineages Demonstrate Their Independent Evolution.</title>
        <authorList>
            <person name="Earl J.P."/>
            <person name="de Vries S.P."/>
            <person name="Ahmed A."/>
            <person name="Powell E."/>
            <person name="Schultz M.P."/>
            <person name="Hermans P.W."/>
            <person name="Hill D.J."/>
            <person name="Zhou Z."/>
            <person name="Constantinidou C.I."/>
            <person name="Hu F.Z."/>
            <person name="Bootsma H.J."/>
            <person name="Ehrlich G.D."/>
        </authorList>
    </citation>
    <scope>NUCLEOTIDE SEQUENCE [LARGE SCALE GENOMIC DNA]</scope>
    <source>
        <strain evidence="5 6">Z7574</strain>
    </source>
</reference>
<evidence type="ECO:0000313" key="6">
    <source>
        <dbReference type="Proteomes" id="UP000078446"/>
    </source>
</evidence>
<gene>
    <name evidence="5" type="ORF">AO382_0705</name>
</gene>
<evidence type="ECO:0000256" key="1">
    <source>
        <dbReference type="ARBA" id="ARBA00006594"/>
    </source>
</evidence>
<dbReference type="PROSITE" id="PS00092">
    <property type="entry name" value="N6_MTASE"/>
    <property type="match status" value="1"/>
</dbReference>
<dbReference type="Gene3D" id="3.40.50.150">
    <property type="entry name" value="Vaccinia Virus protein VP39"/>
    <property type="match status" value="1"/>
</dbReference>
<sequence>MTALAELTSKLKEIFQIDRADLDFGIYRILNSRNEQITHYLNHTLPKNVADKLAKDGDMETAVYRHLLTFFSRYYEEGDFISQRRYKGDTYAIPYNGEEVMLHWANKDQYYTKSGENFTNYRFDLADGRQVFFKLNTADTAKDNQKDNKAERVFVVAEDGIVESEDEFGNVITQAITAISESDDGKVLTILFDYTAIKGAKQTQAKDKDTEKDKSINGQTVQTLLANPIIGKNWQILAQKEGTENNQERSLLRKYLDDYTAKNKADYFIHKDLGGFLKRELDFYIKNEVMNLDDIDNVSAFADIENNLRLIQTLRHIAHDIIAFLAQLENFQKRLWEKKKFVADCHYLITLDNIDKRFHAEIFANQKQLDEWQKLYQLPSVTPPPDNPHLVVNTSLFSQSFQAKLLGGFDELDNQIDGTIIHSDNFQALNLLQAKYQGQVKCIYIDPPYNTEDDREKGDFLYKDSFAQSTWLSMFENRLQLSRNLLNYNGLLACHMDEHEHLSLEYVIKQMFGSGDMGKLIWDKRNPKGDAKGLSAQHEYVHFATNNINHLDDETAFVRNKANAELMLDKVEKLIKKYGITEKTREKYKEWIKENKDKLSGGEKAYNQIDDNGDIFRPVSMAWPNKKTAPDDYFIPLIHPITGKPCPVPARGWRNPPTTMQKLLEKDLILFGQDESIIPNRKYLLKENLTENVSSLYYMGSSDDELFKNMGFSFDNPKPIQASKYFLSIIARPQNSLILDYFAGSGTTAHAVINLNREDGGNRKFILVEQGEYFDTVLKPRIQKVIFAKDYKDGKPVADKDGQFGGISQIVKVLKLESYEDTLNNLVLKPKDLAGLGEQTQNDYVLNYMLDIESRESLLNVADFAKPFDYQLDITTNSAGASVRQKIDLVETFNYLIGATVLGIDDRRDGKGYVEIECRLPRQNDDERTLIFWRDCDKLGYDELKAMFVARNINPRESIYQEIYINGDHTLDTVWESADSVQSTLKVKSIEQEFLTLMFGAI</sequence>
<dbReference type="AlphaFoldDB" id="A0A7Z0UZG9"/>
<accession>A0A7Z0UZG9</accession>